<organism evidence="1 2">
    <name type="scientific">Cerasibacillus terrae</name>
    <dbReference type="NCBI Taxonomy" id="2498845"/>
    <lineage>
        <taxon>Bacteria</taxon>
        <taxon>Bacillati</taxon>
        <taxon>Bacillota</taxon>
        <taxon>Bacilli</taxon>
        <taxon>Bacillales</taxon>
        <taxon>Bacillaceae</taxon>
        <taxon>Cerasibacillus</taxon>
    </lineage>
</organism>
<dbReference type="OrthoDB" id="5244399at2"/>
<reference evidence="1 2" key="1">
    <citation type="submission" date="2019-06" db="EMBL/GenBank/DDBJ databases">
        <title>Cerasibacillus sp. nov., isolated from maize field.</title>
        <authorList>
            <person name="Lin S.-Y."/>
            <person name="Tsai C.-F."/>
            <person name="Young C.-C."/>
        </authorList>
    </citation>
    <scope>NUCLEOTIDE SEQUENCE [LARGE SCALE GENOMIC DNA]</scope>
    <source>
        <strain evidence="1 2">CC-CFT480</strain>
    </source>
</reference>
<keyword evidence="2" id="KW-1185">Reference proteome</keyword>
<dbReference type="AlphaFoldDB" id="A0A5C8P3A4"/>
<name>A0A5C8P3A4_9BACI</name>
<dbReference type="EMBL" id="VDUW01000001">
    <property type="protein sequence ID" value="TXL67666.1"/>
    <property type="molecule type" value="Genomic_DNA"/>
</dbReference>
<dbReference type="Pfam" id="PF01312">
    <property type="entry name" value="Bac_export_2"/>
    <property type="match status" value="1"/>
</dbReference>
<dbReference type="PANTHER" id="PTHR30531">
    <property type="entry name" value="FLAGELLAR BIOSYNTHETIC PROTEIN FLHB"/>
    <property type="match status" value="1"/>
</dbReference>
<dbReference type="GO" id="GO:0005886">
    <property type="term" value="C:plasma membrane"/>
    <property type="evidence" value="ECO:0007669"/>
    <property type="project" value="TreeGrafter"/>
</dbReference>
<evidence type="ECO:0000313" key="1">
    <source>
        <dbReference type="EMBL" id="TXL67666.1"/>
    </source>
</evidence>
<protein>
    <submittedName>
        <fullName evidence="1">EscU/YscU/HrcU family type III secretion system export apparatus switch protein</fullName>
    </submittedName>
</protein>
<dbReference type="Proteomes" id="UP000321574">
    <property type="component" value="Unassembled WGS sequence"/>
</dbReference>
<accession>A0A5C8P3A4</accession>
<dbReference type="PANTHER" id="PTHR30531:SF12">
    <property type="entry name" value="FLAGELLAR BIOSYNTHETIC PROTEIN FLHB"/>
    <property type="match status" value="1"/>
</dbReference>
<dbReference type="InterPro" id="IPR029025">
    <property type="entry name" value="T3SS_substrate_exporter_C"/>
</dbReference>
<dbReference type="RefSeq" id="WP_147665299.1">
    <property type="nucleotide sequence ID" value="NZ_VDUW01000001.1"/>
</dbReference>
<dbReference type="SUPFAM" id="SSF160544">
    <property type="entry name" value="EscU C-terminal domain-like"/>
    <property type="match status" value="1"/>
</dbReference>
<sequence>MTNKRRQATAVTYNQELDYAPKISAQGKGHIAENIIHTAQENGVPILEDPTLVELLSQLNINDTIPPELFEAVAEVFAFIYHVDQMEEK</sequence>
<evidence type="ECO:0000313" key="2">
    <source>
        <dbReference type="Proteomes" id="UP000321574"/>
    </source>
</evidence>
<dbReference type="InterPro" id="IPR006135">
    <property type="entry name" value="T3SS_substrate_exporter"/>
</dbReference>
<proteinExistence type="predicted"/>
<comment type="caution">
    <text evidence="1">The sequence shown here is derived from an EMBL/GenBank/DDBJ whole genome shotgun (WGS) entry which is preliminary data.</text>
</comment>
<dbReference type="Gene3D" id="3.40.1690.10">
    <property type="entry name" value="secretion proteins EscU"/>
    <property type="match status" value="1"/>
</dbReference>
<gene>
    <name evidence="1" type="ORF">FHP05_01225</name>
</gene>
<dbReference type="GO" id="GO:0009306">
    <property type="term" value="P:protein secretion"/>
    <property type="evidence" value="ECO:0007669"/>
    <property type="project" value="InterPro"/>
</dbReference>